<dbReference type="Proteomes" id="UP000827986">
    <property type="component" value="Unassembled WGS sequence"/>
</dbReference>
<accession>A0A9D4AZJ8</accession>
<feature type="region of interest" description="Disordered" evidence="1">
    <location>
        <begin position="78"/>
        <end position="99"/>
    </location>
</feature>
<evidence type="ECO:0000313" key="2">
    <source>
        <dbReference type="EMBL" id="KAH1174646.1"/>
    </source>
</evidence>
<comment type="caution">
    <text evidence="2">The sequence shown here is derived from an EMBL/GenBank/DDBJ whole genome shotgun (WGS) entry which is preliminary data.</text>
</comment>
<reference evidence="2" key="1">
    <citation type="submission" date="2021-09" db="EMBL/GenBank/DDBJ databases">
        <title>The genome of Mauremys mutica provides insights into the evolution of semi-aquatic lifestyle.</title>
        <authorList>
            <person name="Gong S."/>
            <person name="Gao Y."/>
        </authorList>
    </citation>
    <scope>NUCLEOTIDE SEQUENCE</scope>
    <source>
        <strain evidence="2">MM-2020</strain>
        <tissue evidence="2">Muscle</tissue>
    </source>
</reference>
<proteinExistence type="predicted"/>
<keyword evidence="3" id="KW-1185">Reference proteome</keyword>
<dbReference type="AlphaFoldDB" id="A0A9D4AZJ8"/>
<gene>
    <name evidence="2" type="ORF">KIL84_008637</name>
</gene>
<feature type="compositionally biased region" description="Basic and acidic residues" evidence="1">
    <location>
        <begin position="87"/>
        <end position="99"/>
    </location>
</feature>
<dbReference type="EMBL" id="JAHDVG010000479">
    <property type="protein sequence ID" value="KAH1174646.1"/>
    <property type="molecule type" value="Genomic_DNA"/>
</dbReference>
<protein>
    <submittedName>
        <fullName evidence="2">Uncharacterized protein</fullName>
    </submittedName>
</protein>
<evidence type="ECO:0000313" key="3">
    <source>
        <dbReference type="Proteomes" id="UP000827986"/>
    </source>
</evidence>
<evidence type="ECO:0000256" key="1">
    <source>
        <dbReference type="SAM" id="MobiDB-lite"/>
    </source>
</evidence>
<sequence length="99" mass="11405">MVMLMQQSVFNKSIRCVIFLLNNVTFKANWSLFFKQNDRISGYGVGKRDASRKILCLKVKSCNPYSDDLVSKYGNIWPSGRKSSQKNSRELGTKHCFMD</sequence>
<name>A0A9D4AZJ8_9SAUR</name>
<organism evidence="2 3">
    <name type="scientific">Mauremys mutica</name>
    <name type="common">yellowpond turtle</name>
    <dbReference type="NCBI Taxonomy" id="74926"/>
    <lineage>
        <taxon>Eukaryota</taxon>
        <taxon>Metazoa</taxon>
        <taxon>Chordata</taxon>
        <taxon>Craniata</taxon>
        <taxon>Vertebrata</taxon>
        <taxon>Euteleostomi</taxon>
        <taxon>Archelosauria</taxon>
        <taxon>Testudinata</taxon>
        <taxon>Testudines</taxon>
        <taxon>Cryptodira</taxon>
        <taxon>Durocryptodira</taxon>
        <taxon>Testudinoidea</taxon>
        <taxon>Geoemydidae</taxon>
        <taxon>Geoemydinae</taxon>
        <taxon>Mauremys</taxon>
    </lineage>
</organism>